<evidence type="ECO:0000313" key="2">
    <source>
        <dbReference type="Proteomes" id="UP001165064"/>
    </source>
</evidence>
<dbReference type="EMBL" id="BSXS01008802">
    <property type="protein sequence ID" value="GME93708.1"/>
    <property type="molecule type" value="Genomic_DNA"/>
</dbReference>
<gene>
    <name evidence="1" type="ORF">Amon02_000938700</name>
</gene>
<evidence type="ECO:0000313" key="1">
    <source>
        <dbReference type="EMBL" id="GME93708.1"/>
    </source>
</evidence>
<name>A0ACB5TRW6_AMBMO</name>
<protein>
    <submittedName>
        <fullName evidence="1">Unnamed protein product</fullName>
    </submittedName>
</protein>
<organism evidence="1 2">
    <name type="scientific">Ambrosiozyma monospora</name>
    <name type="common">Yeast</name>
    <name type="synonym">Endomycopsis monosporus</name>
    <dbReference type="NCBI Taxonomy" id="43982"/>
    <lineage>
        <taxon>Eukaryota</taxon>
        <taxon>Fungi</taxon>
        <taxon>Dikarya</taxon>
        <taxon>Ascomycota</taxon>
        <taxon>Saccharomycotina</taxon>
        <taxon>Pichiomycetes</taxon>
        <taxon>Pichiales</taxon>
        <taxon>Pichiaceae</taxon>
        <taxon>Ambrosiozyma</taxon>
    </lineage>
</organism>
<proteinExistence type="predicted"/>
<reference evidence="1" key="1">
    <citation type="submission" date="2023-04" db="EMBL/GenBank/DDBJ databases">
        <title>Ambrosiozyma monospora NBRC 10751.</title>
        <authorList>
            <person name="Ichikawa N."/>
            <person name="Sato H."/>
            <person name="Tonouchi N."/>
        </authorList>
    </citation>
    <scope>NUCLEOTIDE SEQUENCE</scope>
    <source>
        <strain evidence="1">NBRC 10751</strain>
    </source>
</reference>
<keyword evidence="2" id="KW-1185">Reference proteome</keyword>
<comment type="caution">
    <text evidence="1">The sequence shown here is derived from an EMBL/GenBank/DDBJ whole genome shotgun (WGS) entry which is preliminary data.</text>
</comment>
<sequence>MHDIIIVASIDLSKKHQDDLSLKILCRTVDPFDTPHARYSSFSSWKFGNCYEFRFEGERKLQDDSLECEQWSFVLQINCFKQLLIIHIISNMSSKLVQLLSHPTELKSVIQLKTLYPLEITSESERKCYDLLKKTSRSFAAVIMELNPELRNAIMLFYLVLRALDTVEDDMTIDPETKVPLLRTFDSKLLTKDWTFDGNGPNEKDRIVLVEFDQILTEYHKLKPQYQDVIKDITHKMGNGMADYINDKEFNLNGVATVKDYDFSFIDQGYVLE</sequence>
<dbReference type="Proteomes" id="UP001165064">
    <property type="component" value="Unassembled WGS sequence"/>
</dbReference>
<accession>A0ACB5TRW6</accession>